<dbReference type="RefSeq" id="WP_216322034.1">
    <property type="nucleotide sequence ID" value="NZ_JAHKRT010000003.1"/>
</dbReference>
<dbReference type="PANTHER" id="PTHR30521">
    <property type="entry name" value="DEFERROCHELATASE/PEROXIDASE"/>
    <property type="match status" value="1"/>
</dbReference>
<evidence type="ECO:0000256" key="1">
    <source>
        <dbReference type="ARBA" id="ARBA00022617"/>
    </source>
</evidence>
<keyword evidence="6" id="KW-1185">Reference proteome</keyword>
<dbReference type="Proteomes" id="UP000776276">
    <property type="component" value="Unassembled WGS sequence"/>
</dbReference>
<proteinExistence type="predicted"/>
<gene>
    <name evidence="5" type="ORF">KOF26_06385</name>
</gene>
<name>A0ABS6BGR8_9SPHN</name>
<dbReference type="PANTHER" id="PTHR30521:SF4">
    <property type="entry name" value="DEFERROCHELATASE"/>
    <property type="match status" value="1"/>
</dbReference>
<evidence type="ECO:0000256" key="4">
    <source>
        <dbReference type="ARBA" id="ARBA00023004"/>
    </source>
</evidence>
<keyword evidence="3" id="KW-0560">Oxidoreductase</keyword>
<evidence type="ECO:0000313" key="6">
    <source>
        <dbReference type="Proteomes" id="UP000776276"/>
    </source>
</evidence>
<keyword evidence="1" id="KW-0349">Heme</keyword>
<dbReference type="EMBL" id="JAHKRT010000003">
    <property type="protein sequence ID" value="MBU3077491.1"/>
    <property type="molecule type" value="Genomic_DNA"/>
</dbReference>
<keyword evidence="4" id="KW-0408">Iron</keyword>
<evidence type="ECO:0000313" key="5">
    <source>
        <dbReference type="EMBL" id="MBU3077491.1"/>
    </source>
</evidence>
<accession>A0ABS6BGR8</accession>
<evidence type="ECO:0008006" key="7">
    <source>
        <dbReference type="Google" id="ProtNLM"/>
    </source>
</evidence>
<keyword evidence="2" id="KW-0479">Metal-binding</keyword>
<evidence type="ECO:0000256" key="3">
    <source>
        <dbReference type="ARBA" id="ARBA00023002"/>
    </source>
</evidence>
<comment type="caution">
    <text evidence="5">The sequence shown here is derived from an EMBL/GenBank/DDBJ whole genome shotgun (WGS) entry which is preliminary data.</text>
</comment>
<reference evidence="5 6" key="1">
    <citation type="submission" date="2021-06" db="EMBL/GenBank/DDBJ databases">
        <title>Sphingomonas sp. XMGL2, whole genome shotgun sequencing project.</title>
        <authorList>
            <person name="Zhao G."/>
            <person name="Shen L."/>
        </authorList>
    </citation>
    <scope>NUCLEOTIDE SEQUENCE [LARGE SCALE GENOMIC DNA]</scope>
    <source>
        <strain evidence="5 6">XMGL2</strain>
    </source>
</reference>
<protein>
    <recommendedName>
        <fullName evidence="7">Peroxidase</fullName>
    </recommendedName>
</protein>
<dbReference type="PROSITE" id="PS51404">
    <property type="entry name" value="DYP_PEROXIDASE"/>
    <property type="match status" value="1"/>
</dbReference>
<organism evidence="5 6">
    <name type="scientific">Sphingomonas quercus</name>
    <dbReference type="NCBI Taxonomy" id="2842451"/>
    <lineage>
        <taxon>Bacteria</taxon>
        <taxon>Pseudomonadati</taxon>
        <taxon>Pseudomonadota</taxon>
        <taxon>Alphaproteobacteria</taxon>
        <taxon>Sphingomonadales</taxon>
        <taxon>Sphingomonadaceae</taxon>
        <taxon>Sphingomonas</taxon>
    </lineage>
</organism>
<sequence length="476" mass="51112">MRRSEAMAARDEMDDIQALVRSGLGSLGSARYLLLRIGDAARARAWLRGLAPTRASEVGGGKTVDRAIQIAFSRAGLVALGFADADLEGLAPEFLDGMAGDERRSHRLGDVGASAPEHWRWGRREAEPHILVILCARSALFKPWADGIEADALASGCRRTAAFDSCPGREDGSVAQEPFGFADGMSQPDIDWDGRLAVTGAVNRDYRAGIAPGEVLIGHNNEYGFVGDMPQGRLSARNGSYLVYRQLEQDVTGFWRWAAAEAGPERAVWLAEQIVGRCLNGTALPGLGGKDNDFLFKSDPEGRACPLGAHVRRANPRSGDDPLGRRGFVRDVIASLGLEGRAADDAVASARFHRLLRRGRPYGRMLSPAQAMAPGQPPVEAGLHFVCLNASLARQFEFVQGAWLTSATFGGLSGEGDPLTGQRLPFPDEGRTDLFRYHDEAGLPRIAQRLPAFVTVRGGAYFLLPGIAGLASITRG</sequence>
<dbReference type="InterPro" id="IPR006314">
    <property type="entry name" value="Dyp_peroxidase"/>
</dbReference>
<evidence type="ECO:0000256" key="2">
    <source>
        <dbReference type="ARBA" id="ARBA00022723"/>
    </source>
</evidence>